<dbReference type="Proteomes" id="UP000658613">
    <property type="component" value="Unassembled WGS sequence"/>
</dbReference>
<evidence type="ECO:0000313" key="2">
    <source>
        <dbReference type="Proteomes" id="UP000658613"/>
    </source>
</evidence>
<dbReference type="Pfam" id="PF00702">
    <property type="entry name" value="Hydrolase"/>
    <property type="match status" value="1"/>
</dbReference>
<dbReference type="PANTHER" id="PTHR43611">
    <property type="entry name" value="ALPHA-D-GLUCOSE 1-PHOSPHATE PHOSPHATASE"/>
    <property type="match status" value="1"/>
</dbReference>
<proteinExistence type="predicted"/>
<dbReference type="InterPro" id="IPR023214">
    <property type="entry name" value="HAD_sf"/>
</dbReference>
<accession>A0A931GSK6</accession>
<evidence type="ECO:0000313" key="1">
    <source>
        <dbReference type="EMBL" id="MBG6123163.1"/>
    </source>
</evidence>
<keyword evidence="2" id="KW-1185">Reference proteome</keyword>
<sequence>MGRKISNSRRDVGLGIIVARMEDHRNGLPPQLKSCGRLKHVMPETSSGNGSGQVQGLIVDYVGVLDVDDEDARRWRDLFKVVREEGVATAILSNDEGGPAADHIREWEFRGVVDAVVLSGEVGAEKPERAAFQAAADAIDVPLEKCTMIDDNISNVHGAIEYGMIGILHTAFDRTVVEIQSLLGIEGEF</sequence>
<dbReference type="InterPro" id="IPR006439">
    <property type="entry name" value="HAD-SF_hydro_IA"/>
</dbReference>
<dbReference type="Gene3D" id="3.40.50.1000">
    <property type="entry name" value="HAD superfamily/HAD-like"/>
    <property type="match status" value="1"/>
</dbReference>
<organism evidence="1 2">
    <name type="scientific">Corynebacterium aquatimens</name>
    <dbReference type="NCBI Taxonomy" id="1190508"/>
    <lineage>
        <taxon>Bacteria</taxon>
        <taxon>Bacillati</taxon>
        <taxon>Actinomycetota</taxon>
        <taxon>Actinomycetes</taxon>
        <taxon>Mycobacteriales</taxon>
        <taxon>Corynebacteriaceae</taxon>
        <taxon>Corynebacterium</taxon>
    </lineage>
</organism>
<dbReference type="InterPro" id="IPR036412">
    <property type="entry name" value="HAD-like_sf"/>
</dbReference>
<gene>
    <name evidence="1" type="ORF">IW254_002132</name>
</gene>
<dbReference type="EMBL" id="JADOUE010000001">
    <property type="protein sequence ID" value="MBG6123163.1"/>
    <property type="molecule type" value="Genomic_DNA"/>
</dbReference>
<dbReference type="SUPFAM" id="SSF56784">
    <property type="entry name" value="HAD-like"/>
    <property type="match status" value="1"/>
</dbReference>
<dbReference type="PANTHER" id="PTHR43611:SF3">
    <property type="entry name" value="FLAVIN MONONUCLEOTIDE HYDROLASE 1, CHLOROPLATIC"/>
    <property type="match status" value="1"/>
</dbReference>
<protein>
    <submittedName>
        <fullName evidence="1">HAD superfamily phosphohydrolase YqeG</fullName>
    </submittedName>
</protein>
<dbReference type="NCBIfam" id="TIGR01509">
    <property type="entry name" value="HAD-SF-IA-v3"/>
    <property type="match status" value="1"/>
</dbReference>
<name>A0A931GSK6_9CORY</name>
<reference evidence="1" key="1">
    <citation type="submission" date="2020-11" db="EMBL/GenBank/DDBJ databases">
        <title>Sequencing the genomes of 1000 actinobacteria strains.</title>
        <authorList>
            <person name="Klenk H.-P."/>
        </authorList>
    </citation>
    <scope>NUCLEOTIDE SEQUENCE</scope>
    <source>
        <strain evidence="1">DSM 45632</strain>
    </source>
</reference>
<dbReference type="AlphaFoldDB" id="A0A931GSK6"/>
<comment type="caution">
    <text evidence="1">The sequence shown here is derived from an EMBL/GenBank/DDBJ whole genome shotgun (WGS) entry which is preliminary data.</text>
</comment>